<dbReference type="InterPro" id="IPR024079">
    <property type="entry name" value="MetalloPept_cat_dom_sf"/>
</dbReference>
<evidence type="ECO:0000259" key="10">
    <source>
        <dbReference type="Pfam" id="PF01432"/>
    </source>
</evidence>
<evidence type="ECO:0000256" key="1">
    <source>
        <dbReference type="ARBA" id="ARBA00004496"/>
    </source>
</evidence>
<name>A0AAD9ZI32_9LECA</name>
<dbReference type="CDD" id="cd06455">
    <property type="entry name" value="M3A_TOP"/>
    <property type="match status" value="1"/>
</dbReference>
<dbReference type="Proteomes" id="UP001276659">
    <property type="component" value="Unassembled WGS sequence"/>
</dbReference>
<dbReference type="GO" id="GO:0004222">
    <property type="term" value="F:metalloendopeptidase activity"/>
    <property type="evidence" value="ECO:0007669"/>
    <property type="project" value="InterPro"/>
</dbReference>
<dbReference type="InterPro" id="IPR001567">
    <property type="entry name" value="Pept_M3A_M3B_dom"/>
</dbReference>
<evidence type="ECO:0000313" key="11">
    <source>
        <dbReference type="EMBL" id="KAK3179425.1"/>
    </source>
</evidence>
<protein>
    <recommendedName>
        <fullName evidence="10">Peptidase M3A/M3B catalytic domain-containing protein</fullName>
    </recommendedName>
</protein>
<sequence>MPPERKPKYAPQQPPLFMASPRSLIQDTKRLIEQSRKVQDEVVRSVQLKTATFANTLLPLAQNENRVALESHTITFYQAVSPDAALRDASREAKKLFSEFGIETAMREDLFVLIDAVLRDSQDETLDIESQLLLEKEHKKYLSNGLGIPAGPEREAFKKIKKRLSELSTEFQKNLNEENLGIWLEPQELEGVPGDVVERLEKGQDDGPNKDKLRLMFQYPDYFPTMSHARNSETRRKVFLGYENKCNQNVPLFEETIILRDKAARLLGYPDHATFRLEDKMIKSPHTVNSFLEDLRSRLAVRGCEEIDKLKQLKKADMGVEKYDGHYYLWDHRFYHRMMLEQQFSVDQQKISEYFPLNTTVQAMLEAFGRLFGLVFSDFDLKDRIHIAAGDRSGHIWHEDVQLFSVWDDKADGGEFVGYLYLDLYPRQGKFSHAANFNVQPSLSDADGNRRYPATVLVCNFSRPTSTKPSLLKHDELVMLFHELGHGIHDHVSKTAYSRFHGTMTVQDFCEAPSQMLENWCWMPLQLQCLSRHYLTDENISEDMIQNLIRSKNVNSGLFYLRQLHVSIFDMMIHQPESHDAIEKINSSELYNSLWEGITQLEGPKIQGEHRYEWGHGEVTFFHLMGGYDAGYYGYLISKVFALDIFYEVFKRDPMNPKEGRRYRHMILEKGGSQPEMRTLVDFLGRQPRTEAFYKDLGLTEARSI</sequence>
<keyword evidence="7 9" id="KW-0862">Zinc</keyword>
<dbReference type="InterPro" id="IPR024077">
    <property type="entry name" value="Neurolysin/TOP_dom2"/>
</dbReference>
<gene>
    <name evidence="11" type="ORF">OEA41_005547</name>
</gene>
<dbReference type="GO" id="GO:0046872">
    <property type="term" value="F:metal ion binding"/>
    <property type="evidence" value="ECO:0007669"/>
    <property type="project" value="UniProtKB-UniRule"/>
</dbReference>
<dbReference type="Pfam" id="PF01432">
    <property type="entry name" value="Peptidase_M3"/>
    <property type="match status" value="1"/>
</dbReference>
<evidence type="ECO:0000256" key="3">
    <source>
        <dbReference type="ARBA" id="ARBA00022490"/>
    </source>
</evidence>
<accession>A0AAD9ZI32</accession>
<dbReference type="Gene3D" id="3.40.390.10">
    <property type="entry name" value="Collagenase (Catalytic Domain)"/>
    <property type="match status" value="1"/>
</dbReference>
<evidence type="ECO:0000256" key="9">
    <source>
        <dbReference type="RuleBase" id="RU003435"/>
    </source>
</evidence>
<keyword evidence="4 9" id="KW-0645">Protease</keyword>
<dbReference type="AlphaFoldDB" id="A0AAD9ZI32"/>
<keyword evidence="6 9" id="KW-0378">Hydrolase</keyword>
<evidence type="ECO:0000256" key="6">
    <source>
        <dbReference type="ARBA" id="ARBA00022801"/>
    </source>
</evidence>
<dbReference type="Gene3D" id="1.20.1050.40">
    <property type="entry name" value="Endopeptidase. Chain P, domain 1"/>
    <property type="match status" value="1"/>
</dbReference>
<evidence type="ECO:0000256" key="7">
    <source>
        <dbReference type="ARBA" id="ARBA00022833"/>
    </source>
</evidence>
<comment type="similarity">
    <text evidence="2 9">Belongs to the peptidase M3 family.</text>
</comment>
<dbReference type="InterPro" id="IPR045090">
    <property type="entry name" value="Pept_M3A_M3B"/>
</dbReference>
<evidence type="ECO:0000313" key="12">
    <source>
        <dbReference type="Proteomes" id="UP001276659"/>
    </source>
</evidence>
<evidence type="ECO:0000256" key="4">
    <source>
        <dbReference type="ARBA" id="ARBA00022670"/>
    </source>
</evidence>
<dbReference type="Gene3D" id="1.10.1370.10">
    <property type="entry name" value="Neurolysin, domain 3"/>
    <property type="match status" value="1"/>
</dbReference>
<dbReference type="GO" id="GO:0006508">
    <property type="term" value="P:proteolysis"/>
    <property type="evidence" value="ECO:0007669"/>
    <property type="project" value="UniProtKB-KW"/>
</dbReference>
<dbReference type="FunFam" id="1.20.1050.40:FF:000001">
    <property type="entry name" value="Thimet oligopeptidase 1"/>
    <property type="match status" value="1"/>
</dbReference>
<dbReference type="PANTHER" id="PTHR11804:SF84">
    <property type="entry name" value="SACCHAROLYSIN"/>
    <property type="match status" value="1"/>
</dbReference>
<keyword evidence="12" id="KW-1185">Reference proteome</keyword>
<reference evidence="11" key="1">
    <citation type="submission" date="2022-11" db="EMBL/GenBank/DDBJ databases">
        <title>Chromosomal genome sequence assembly and mating type (MAT) locus characterization of the leprose asexual lichenized fungus Lepraria neglecta (Nyl.) Erichsen.</title>
        <authorList>
            <person name="Allen J.L."/>
            <person name="Pfeffer B."/>
        </authorList>
    </citation>
    <scope>NUCLEOTIDE SEQUENCE</scope>
    <source>
        <strain evidence="11">Allen 5258</strain>
    </source>
</reference>
<proteinExistence type="inferred from homology"/>
<comment type="subcellular location">
    <subcellularLocation>
        <location evidence="1">Cytoplasm</location>
    </subcellularLocation>
</comment>
<dbReference type="PANTHER" id="PTHR11804">
    <property type="entry name" value="PROTEASE M3 THIMET OLIGOPEPTIDASE-RELATED"/>
    <property type="match status" value="1"/>
</dbReference>
<dbReference type="EMBL" id="JASNWA010000002">
    <property type="protein sequence ID" value="KAK3179425.1"/>
    <property type="molecule type" value="Genomic_DNA"/>
</dbReference>
<dbReference type="GO" id="GO:0005758">
    <property type="term" value="C:mitochondrial intermembrane space"/>
    <property type="evidence" value="ECO:0007669"/>
    <property type="project" value="TreeGrafter"/>
</dbReference>
<keyword evidence="3" id="KW-0963">Cytoplasm</keyword>
<dbReference type="GO" id="GO:0006518">
    <property type="term" value="P:peptide metabolic process"/>
    <property type="evidence" value="ECO:0007669"/>
    <property type="project" value="TreeGrafter"/>
</dbReference>
<dbReference type="FunFam" id="3.40.390.10:FF:000006">
    <property type="entry name" value="Thimet oligopeptidase 1"/>
    <property type="match status" value="1"/>
</dbReference>
<organism evidence="11 12">
    <name type="scientific">Lepraria neglecta</name>
    <dbReference type="NCBI Taxonomy" id="209136"/>
    <lineage>
        <taxon>Eukaryota</taxon>
        <taxon>Fungi</taxon>
        <taxon>Dikarya</taxon>
        <taxon>Ascomycota</taxon>
        <taxon>Pezizomycotina</taxon>
        <taxon>Lecanoromycetes</taxon>
        <taxon>OSLEUM clade</taxon>
        <taxon>Lecanoromycetidae</taxon>
        <taxon>Lecanorales</taxon>
        <taxon>Lecanorineae</taxon>
        <taxon>Stereocaulaceae</taxon>
        <taxon>Lepraria</taxon>
    </lineage>
</organism>
<keyword evidence="5 9" id="KW-0479">Metal-binding</keyword>
<dbReference type="SUPFAM" id="SSF55486">
    <property type="entry name" value="Metalloproteases ('zincins'), catalytic domain"/>
    <property type="match status" value="1"/>
</dbReference>
<evidence type="ECO:0000256" key="8">
    <source>
        <dbReference type="ARBA" id="ARBA00023049"/>
    </source>
</evidence>
<keyword evidence="8 9" id="KW-0482">Metalloprotease</keyword>
<feature type="domain" description="Peptidase M3A/M3B catalytic" evidence="10">
    <location>
        <begin position="226"/>
        <end position="698"/>
    </location>
</feature>
<comment type="caution">
    <text evidence="11">The sequence shown here is derived from an EMBL/GenBank/DDBJ whole genome shotgun (WGS) entry which is preliminary data.</text>
</comment>
<dbReference type="InterPro" id="IPR024080">
    <property type="entry name" value="Neurolysin/TOP_N"/>
</dbReference>
<comment type="cofactor">
    <cofactor evidence="9">
        <name>Zn(2+)</name>
        <dbReference type="ChEBI" id="CHEBI:29105"/>
    </cofactor>
    <text evidence="9">Binds 1 zinc ion.</text>
</comment>
<evidence type="ECO:0000256" key="5">
    <source>
        <dbReference type="ARBA" id="ARBA00022723"/>
    </source>
</evidence>
<evidence type="ECO:0000256" key="2">
    <source>
        <dbReference type="ARBA" id="ARBA00006040"/>
    </source>
</evidence>